<dbReference type="EMBL" id="BBMN01000007">
    <property type="protein sequence ID" value="GAL05536.1"/>
    <property type="molecule type" value="Genomic_DNA"/>
</dbReference>
<reference evidence="3 4" key="1">
    <citation type="journal article" date="2014" name="Genome Announc.">
        <title>Draft Genome Sequences of Two Vibrionaceae Species, Vibrio ponticus C121 and Photobacterium aphoticum C119, Isolated as Coral Reef Microbiota.</title>
        <authorList>
            <person name="Al-saari N."/>
            <person name="Meirelles P.M."/>
            <person name="Mino S."/>
            <person name="Suda W."/>
            <person name="Oshima K."/>
            <person name="Hattori M."/>
            <person name="Ohkuma M."/>
            <person name="Thompson F.L."/>
            <person name="Gomez-Gil B."/>
            <person name="Sawabe T."/>
            <person name="Sawabe T."/>
        </authorList>
    </citation>
    <scope>NUCLEOTIDE SEQUENCE [LARGE SCALE GENOMIC DNA]</scope>
    <source>
        <strain evidence="3 4">JCM 19237</strain>
    </source>
</reference>
<organism evidence="3 4">
    <name type="scientific">Photobacterium aphoticum</name>
    <dbReference type="NCBI Taxonomy" id="754436"/>
    <lineage>
        <taxon>Bacteria</taxon>
        <taxon>Pseudomonadati</taxon>
        <taxon>Pseudomonadota</taxon>
        <taxon>Gammaproteobacteria</taxon>
        <taxon>Vibrionales</taxon>
        <taxon>Vibrionaceae</taxon>
        <taxon>Photobacterium</taxon>
    </lineage>
</organism>
<name>A0A090QRM2_9GAMM</name>
<dbReference type="InterPro" id="IPR000727">
    <property type="entry name" value="T_SNARE_dom"/>
</dbReference>
<evidence type="ECO:0000313" key="4">
    <source>
        <dbReference type="Proteomes" id="UP000029227"/>
    </source>
</evidence>
<dbReference type="SUPFAM" id="SSF58104">
    <property type="entry name" value="Methyl-accepting chemotaxis protein (MCP) signaling domain"/>
    <property type="match status" value="1"/>
</dbReference>
<gene>
    <name evidence="3" type="ORF">JCM19237_626</name>
</gene>
<dbReference type="STRING" id="754436.JCM19237_626"/>
<protein>
    <recommendedName>
        <fullName evidence="2">t-SNARE coiled-coil homology domain-containing protein</fullName>
    </recommendedName>
</protein>
<dbReference type="AlphaFoldDB" id="A0A090QRM2"/>
<dbReference type="Gene3D" id="1.10.287.950">
    <property type="entry name" value="Methyl-accepting chemotaxis protein"/>
    <property type="match status" value="1"/>
</dbReference>
<dbReference type="PROSITE" id="PS50192">
    <property type="entry name" value="T_SNARE"/>
    <property type="match status" value="1"/>
</dbReference>
<evidence type="ECO:0000259" key="2">
    <source>
        <dbReference type="PROSITE" id="PS50192"/>
    </source>
</evidence>
<evidence type="ECO:0000313" key="3">
    <source>
        <dbReference type="EMBL" id="GAL05536.1"/>
    </source>
</evidence>
<comment type="similarity">
    <text evidence="1">Belongs to the methyl-accepting chemotaxis (MCP) protein family.</text>
</comment>
<accession>A0A090QRM2</accession>
<comment type="caution">
    <text evidence="3">The sequence shown here is derived from an EMBL/GenBank/DDBJ whole genome shotgun (WGS) entry which is preliminary data.</text>
</comment>
<evidence type="ECO:0000256" key="1">
    <source>
        <dbReference type="ARBA" id="ARBA00029447"/>
    </source>
</evidence>
<feature type="domain" description="T-SNARE coiled-coil homology" evidence="2">
    <location>
        <begin position="1"/>
        <end position="43"/>
    </location>
</feature>
<sequence>MNEINALVATASEEQSSVTADISHRVENINHTVQISLENAHKISDVNVEISERIEAMKQEMAYFKLHKHG</sequence>
<proteinExistence type="inferred from homology"/>
<dbReference type="Proteomes" id="UP000029227">
    <property type="component" value="Unassembled WGS sequence"/>
</dbReference>